<evidence type="ECO:0000313" key="6">
    <source>
        <dbReference type="EMBL" id="TRY63845.1"/>
    </source>
</evidence>
<gene>
    <name evidence="6" type="ORF">TCAL_06860</name>
</gene>
<dbReference type="Pfam" id="PF04111">
    <property type="entry name" value="APG6"/>
    <property type="match status" value="1"/>
</dbReference>
<accession>A0A553NEK7</accession>
<feature type="coiled-coil region" evidence="2">
    <location>
        <begin position="139"/>
        <end position="210"/>
    </location>
</feature>
<keyword evidence="2" id="KW-0175">Coiled coil</keyword>
<evidence type="ECO:0008006" key="8">
    <source>
        <dbReference type="Google" id="ProtNLM"/>
    </source>
</evidence>
<dbReference type="OrthoDB" id="20368at2759"/>
<feature type="domain" description="Atg6/beclin coiled-coil" evidence="5">
    <location>
        <begin position="136"/>
        <end position="264"/>
    </location>
</feature>
<dbReference type="InterPro" id="IPR040455">
    <property type="entry name" value="Atg6_BARA"/>
</dbReference>
<dbReference type="Proteomes" id="UP000318571">
    <property type="component" value="Chromosome 10"/>
</dbReference>
<dbReference type="InterPro" id="IPR007243">
    <property type="entry name" value="Atg6/Beclin"/>
</dbReference>
<evidence type="ECO:0000259" key="4">
    <source>
        <dbReference type="Pfam" id="PF04111"/>
    </source>
</evidence>
<evidence type="ECO:0000313" key="7">
    <source>
        <dbReference type="Proteomes" id="UP000318571"/>
    </source>
</evidence>
<sequence length="457" mass="53039">MASAPVRALSSQSSRLSSRPVSDPEDRLAFFSCQQCMQSIRIHPSFYTMNEHTLAELTLPPVNPMPQFDFERARREADEAGHEIHGLAPPLRLAESHTHGFTFVDEQGDNVSLSRKMRETALLFDMLSESGEVDHPLCEECADNLLESMDQKLRVAEEEAQEYKAYLEKLESETEDDNHIQSLEKELETLENKEKTLREELKTLSEKTTKAEGDLEREMKAKKVIVEQEQKYWKEYSKFNREMLLNEDESKTVDCRLKYTESQLEKLKRLNIYNATFEIWYTDHFGTINGLRLGRSPSKPVDWNEINGAWGHTALLLWCLAKAIQMEPFQRYQLVPFGNFSYLKQLSDEKTLPLYGAGGFRMIFDSKFDHAMVAFLDCLQQFGDEVEKRGFHLPYEMERGKIKDNNTNNWYPIKLQFNSEDSWTKALRYMLTNLKWGLAFVCTKQGLPQDLSKNNSS</sequence>
<evidence type="ECO:0000256" key="1">
    <source>
        <dbReference type="ARBA" id="ARBA00005965"/>
    </source>
</evidence>
<dbReference type="AlphaFoldDB" id="A0A553NEK7"/>
<dbReference type="GO" id="GO:0034271">
    <property type="term" value="C:phosphatidylinositol 3-kinase complex, class III, type I"/>
    <property type="evidence" value="ECO:0007669"/>
    <property type="project" value="TreeGrafter"/>
</dbReference>
<dbReference type="GO" id="GO:0000423">
    <property type="term" value="P:mitophagy"/>
    <property type="evidence" value="ECO:0007669"/>
    <property type="project" value="TreeGrafter"/>
</dbReference>
<dbReference type="InterPro" id="IPR041691">
    <property type="entry name" value="Atg6/beclin_CC"/>
</dbReference>
<dbReference type="STRING" id="6832.A0A553NEK7"/>
<dbReference type="GO" id="GO:0043548">
    <property type="term" value="F:phosphatidylinositol 3-kinase binding"/>
    <property type="evidence" value="ECO:0007669"/>
    <property type="project" value="TreeGrafter"/>
</dbReference>
<feature type="region of interest" description="Disordered" evidence="3">
    <location>
        <begin position="1"/>
        <end position="22"/>
    </location>
</feature>
<dbReference type="Pfam" id="PF17675">
    <property type="entry name" value="APG6_N"/>
    <property type="match status" value="1"/>
</dbReference>
<protein>
    <recommendedName>
        <fullName evidence="8">Beclin-1-like protein</fullName>
    </recommendedName>
</protein>
<name>A0A553NEK7_TIGCA</name>
<dbReference type="GO" id="GO:0045324">
    <property type="term" value="P:late endosome to vacuole transport"/>
    <property type="evidence" value="ECO:0007669"/>
    <property type="project" value="TreeGrafter"/>
</dbReference>
<dbReference type="GO" id="GO:0006995">
    <property type="term" value="P:cellular response to nitrogen starvation"/>
    <property type="evidence" value="ECO:0007669"/>
    <property type="project" value="TreeGrafter"/>
</dbReference>
<evidence type="ECO:0000259" key="5">
    <source>
        <dbReference type="Pfam" id="PF17675"/>
    </source>
</evidence>
<dbReference type="OMA" id="EWDVYKA"/>
<dbReference type="EMBL" id="VCGU01000458">
    <property type="protein sequence ID" value="TRY63845.1"/>
    <property type="molecule type" value="Genomic_DNA"/>
</dbReference>
<feature type="domain" description="Atg6 BARA" evidence="4">
    <location>
        <begin position="267"/>
        <end position="442"/>
    </location>
</feature>
<keyword evidence="7" id="KW-1185">Reference proteome</keyword>
<dbReference type="GO" id="GO:0030674">
    <property type="term" value="F:protein-macromolecule adaptor activity"/>
    <property type="evidence" value="ECO:0007669"/>
    <property type="project" value="TreeGrafter"/>
</dbReference>
<dbReference type="InterPro" id="IPR038274">
    <property type="entry name" value="Atg6/Beclin_C_sf"/>
</dbReference>
<comment type="similarity">
    <text evidence="1">Belongs to the beclin family.</text>
</comment>
<organism evidence="6 7">
    <name type="scientific">Tigriopus californicus</name>
    <name type="common">Marine copepod</name>
    <dbReference type="NCBI Taxonomy" id="6832"/>
    <lineage>
        <taxon>Eukaryota</taxon>
        <taxon>Metazoa</taxon>
        <taxon>Ecdysozoa</taxon>
        <taxon>Arthropoda</taxon>
        <taxon>Crustacea</taxon>
        <taxon>Multicrustacea</taxon>
        <taxon>Hexanauplia</taxon>
        <taxon>Copepoda</taxon>
        <taxon>Harpacticoida</taxon>
        <taxon>Harpacticidae</taxon>
        <taxon>Tigriopus</taxon>
    </lineage>
</organism>
<feature type="compositionally biased region" description="Low complexity" evidence="3">
    <location>
        <begin position="9"/>
        <end position="19"/>
    </location>
</feature>
<reference evidence="6 7" key="1">
    <citation type="journal article" date="2018" name="Nat. Ecol. Evol.">
        <title>Genomic signatures of mitonuclear coevolution across populations of Tigriopus californicus.</title>
        <authorList>
            <person name="Barreto F.S."/>
            <person name="Watson E.T."/>
            <person name="Lima T.G."/>
            <person name="Willett C.S."/>
            <person name="Edmands S."/>
            <person name="Li W."/>
            <person name="Burton R.S."/>
        </authorList>
    </citation>
    <scope>NUCLEOTIDE SEQUENCE [LARGE SCALE GENOMIC DNA]</scope>
    <source>
        <strain evidence="6 7">San Diego</strain>
    </source>
</reference>
<dbReference type="PANTHER" id="PTHR12768:SF4">
    <property type="entry name" value="BECLIN-1"/>
    <property type="match status" value="1"/>
</dbReference>
<dbReference type="PANTHER" id="PTHR12768">
    <property type="entry name" value="BECLIN 1"/>
    <property type="match status" value="1"/>
</dbReference>
<dbReference type="GO" id="GO:0000407">
    <property type="term" value="C:phagophore assembly site"/>
    <property type="evidence" value="ECO:0007669"/>
    <property type="project" value="TreeGrafter"/>
</dbReference>
<proteinExistence type="inferred from homology"/>
<evidence type="ECO:0000256" key="3">
    <source>
        <dbReference type="SAM" id="MobiDB-lite"/>
    </source>
</evidence>
<evidence type="ECO:0000256" key="2">
    <source>
        <dbReference type="SAM" id="Coils"/>
    </source>
</evidence>
<comment type="caution">
    <text evidence="6">The sequence shown here is derived from an EMBL/GenBank/DDBJ whole genome shotgun (WGS) entry which is preliminary data.</text>
</comment>
<dbReference type="Gene3D" id="1.10.418.40">
    <property type="entry name" value="Autophagy protein 6/Beclin 1"/>
    <property type="match status" value="1"/>
</dbReference>
<dbReference type="GO" id="GO:0034272">
    <property type="term" value="C:phosphatidylinositol 3-kinase complex, class III, type II"/>
    <property type="evidence" value="ECO:0007669"/>
    <property type="project" value="TreeGrafter"/>
</dbReference>
<dbReference type="GO" id="GO:0000045">
    <property type="term" value="P:autophagosome assembly"/>
    <property type="evidence" value="ECO:0007669"/>
    <property type="project" value="TreeGrafter"/>
</dbReference>